<evidence type="ECO:0000259" key="9">
    <source>
        <dbReference type="PROSITE" id="PS50042"/>
    </source>
</evidence>
<dbReference type="InterPro" id="IPR018490">
    <property type="entry name" value="cNMP-bd_dom_sf"/>
</dbReference>
<sequence length="155" mass="16844">MSLLSNEVEVLRRSPLFQGIEPARLKLIAFTSETALFAPGDVLFRQGEMGDSAYVILSGEVAVLAQSPVGEIELARLGEQEIVGEIGILCDVPRTATVRACGEVKTLRIGKECLSEMLDAFPTMAQAMLRELAFRLSHTSSELVQLRTEAAGEKH</sequence>
<name>A0A5B0DUX3_9HYPH</name>
<dbReference type="Proteomes" id="UP000324738">
    <property type="component" value="Unassembled WGS sequence"/>
</dbReference>
<dbReference type="PRINTS" id="PR00103">
    <property type="entry name" value="CAMPKINASE"/>
</dbReference>
<dbReference type="OrthoDB" id="3525895at2"/>
<evidence type="ECO:0000313" key="11">
    <source>
        <dbReference type="Proteomes" id="UP000324738"/>
    </source>
</evidence>
<protein>
    <submittedName>
        <fullName evidence="10">Cyclic nucleotide-binding domain-containing protein</fullName>
    </submittedName>
</protein>
<comment type="caution">
    <text evidence="10">The sequence shown here is derived from an EMBL/GenBank/DDBJ whole genome shotgun (WGS) entry which is preliminary data.</text>
</comment>
<evidence type="ECO:0000256" key="5">
    <source>
        <dbReference type="ARBA" id="ARBA00023065"/>
    </source>
</evidence>
<feature type="domain" description="Cyclic nucleotide-binding" evidence="9">
    <location>
        <begin position="16"/>
        <end position="135"/>
    </location>
</feature>
<evidence type="ECO:0000256" key="6">
    <source>
        <dbReference type="ARBA" id="ARBA00023136"/>
    </source>
</evidence>
<dbReference type="EMBL" id="VTWH01000004">
    <property type="protein sequence ID" value="KAA0968999.1"/>
    <property type="molecule type" value="Genomic_DNA"/>
</dbReference>
<reference evidence="10 11" key="1">
    <citation type="submission" date="2019-08" db="EMBL/GenBank/DDBJ databases">
        <title>Aureimonas fodiniaquatilis sp. nov., isolated from a coal mine wastewater.</title>
        <authorList>
            <person name="Kim W."/>
        </authorList>
    </citation>
    <scope>NUCLEOTIDE SEQUENCE [LARGE SCALE GENOMIC DNA]</scope>
    <source>
        <strain evidence="10 11">CAU 1482</strain>
    </source>
</reference>
<keyword evidence="5" id="KW-0406">Ion transport</keyword>
<dbReference type="AlphaFoldDB" id="A0A5B0DUX3"/>
<dbReference type="InterPro" id="IPR050866">
    <property type="entry name" value="CNG_cation_channel"/>
</dbReference>
<accession>A0A5B0DUX3</accession>
<keyword evidence="8" id="KW-0407">Ion channel</keyword>
<keyword evidence="2" id="KW-0813">Transport</keyword>
<evidence type="ECO:0000256" key="8">
    <source>
        <dbReference type="ARBA" id="ARBA00023303"/>
    </source>
</evidence>
<dbReference type="PANTHER" id="PTHR45638:SF11">
    <property type="entry name" value="CYCLIC NUCLEOTIDE-GATED CATION CHANNEL SUBUNIT A"/>
    <property type="match status" value="1"/>
</dbReference>
<keyword evidence="4" id="KW-1133">Transmembrane helix</keyword>
<dbReference type="PROSITE" id="PS00889">
    <property type="entry name" value="CNMP_BINDING_2"/>
    <property type="match status" value="1"/>
</dbReference>
<dbReference type="PROSITE" id="PS50042">
    <property type="entry name" value="CNMP_BINDING_3"/>
    <property type="match status" value="1"/>
</dbReference>
<evidence type="ECO:0000313" key="10">
    <source>
        <dbReference type="EMBL" id="KAA0968999.1"/>
    </source>
</evidence>
<keyword evidence="6" id="KW-0472">Membrane</keyword>
<comment type="subcellular location">
    <subcellularLocation>
        <location evidence="1">Membrane</location>
        <topology evidence="1">Multi-pass membrane protein</topology>
    </subcellularLocation>
</comment>
<proteinExistence type="predicted"/>
<gene>
    <name evidence="10" type="ORF">FPY71_15710</name>
</gene>
<evidence type="ECO:0000256" key="2">
    <source>
        <dbReference type="ARBA" id="ARBA00022448"/>
    </source>
</evidence>
<evidence type="ECO:0000256" key="3">
    <source>
        <dbReference type="ARBA" id="ARBA00022692"/>
    </source>
</evidence>
<dbReference type="Gene3D" id="2.60.120.10">
    <property type="entry name" value="Jelly Rolls"/>
    <property type="match status" value="1"/>
</dbReference>
<dbReference type="PANTHER" id="PTHR45638">
    <property type="entry name" value="CYCLIC NUCLEOTIDE-GATED CATION CHANNEL SUBUNIT A"/>
    <property type="match status" value="1"/>
</dbReference>
<dbReference type="InterPro" id="IPR018488">
    <property type="entry name" value="cNMP-bd_CS"/>
</dbReference>
<dbReference type="Pfam" id="PF00027">
    <property type="entry name" value="cNMP_binding"/>
    <property type="match status" value="1"/>
</dbReference>
<evidence type="ECO:0000256" key="4">
    <source>
        <dbReference type="ARBA" id="ARBA00022989"/>
    </source>
</evidence>
<evidence type="ECO:0000256" key="7">
    <source>
        <dbReference type="ARBA" id="ARBA00023286"/>
    </source>
</evidence>
<dbReference type="GO" id="GO:0016020">
    <property type="term" value="C:membrane"/>
    <property type="evidence" value="ECO:0007669"/>
    <property type="project" value="UniProtKB-SubCell"/>
</dbReference>
<keyword evidence="11" id="KW-1185">Reference proteome</keyword>
<dbReference type="GO" id="GO:0005221">
    <property type="term" value="F:intracellularly cyclic nucleotide-activated monoatomic cation channel activity"/>
    <property type="evidence" value="ECO:0007669"/>
    <property type="project" value="InterPro"/>
</dbReference>
<dbReference type="GO" id="GO:0044877">
    <property type="term" value="F:protein-containing complex binding"/>
    <property type="evidence" value="ECO:0007669"/>
    <property type="project" value="TreeGrafter"/>
</dbReference>
<dbReference type="CDD" id="cd00038">
    <property type="entry name" value="CAP_ED"/>
    <property type="match status" value="1"/>
</dbReference>
<dbReference type="InterPro" id="IPR000595">
    <property type="entry name" value="cNMP-bd_dom"/>
</dbReference>
<dbReference type="RefSeq" id="WP_149301272.1">
    <property type="nucleotide sequence ID" value="NZ_VTWH01000004.1"/>
</dbReference>
<keyword evidence="7" id="KW-1071">Ligand-gated ion channel</keyword>
<dbReference type="SUPFAM" id="SSF51206">
    <property type="entry name" value="cAMP-binding domain-like"/>
    <property type="match status" value="1"/>
</dbReference>
<dbReference type="SMART" id="SM00100">
    <property type="entry name" value="cNMP"/>
    <property type="match status" value="1"/>
</dbReference>
<organism evidence="10 11">
    <name type="scientific">Aureimonas fodinaquatilis</name>
    <dbReference type="NCBI Taxonomy" id="2565783"/>
    <lineage>
        <taxon>Bacteria</taxon>
        <taxon>Pseudomonadati</taxon>
        <taxon>Pseudomonadota</taxon>
        <taxon>Alphaproteobacteria</taxon>
        <taxon>Hyphomicrobiales</taxon>
        <taxon>Aurantimonadaceae</taxon>
        <taxon>Aureimonas</taxon>
    </lineage>
</organism>
<dbReference type="InterPro" id="IPR014710">
    <property type="entry name" value="RmlC-like_jellyroll"/>
</dbReference>
<keyword evidence="3" id="KW-0812">Transmembrane</keyword>
<evidence type="ECO:0000256" key="1">
    <source>
        <dbReference type="ARBA" id="ARBA00004141"/>
    </source>
</evidence>